<proteinExistence type="predicted"/>
<sequence length="146" mass="15971">MSKPRAPLGLVSRVWAFIEEPKSVTLVQAIGVYTTAIIFGALSFLHPPRTTSVILGDFTVTSISSLMIFAGVIGVVTSITGWWWVERPLAVGFLFVAGCIYLYSIVEAQVLSDGNRWLQLGFVIIALGGLAARWLRIRKANYDPVT</sequence>
<dbReference type="Proteomes" id="UP001519331">
    <property type="component" value="Unassembled WGS sequence"/>
</dbReference>
<keyword evidence="1" id="KW-0812">Transmembrane</keyword>
<organism evidence="2 3">
    <name type="scientific">Nesterenkonia lacusekhoensis</name>
    <dbReference type="NCBI Taxonomy" id="150832"/>
    <lineage>
        <taxon>Bacteria</taxon>
        <taxon>Bacillati</taxon>
        <taxon>Actinomycetota</taxon>
        <taxon>Actinomycetes</taxon>
        <taxon>Micrococcales</taxon>
        <taxon>Micrococcaceae</taxon>
        <taxon>Nesterenkonia</taxon>
    </lineage>
</organism>
<comment type="caution">
    <text evidence="2">The sequence shown here is derived from an EMBL/GenBank/DDBJ whole genome shotgun (WGS) entry which is preliminary data.</text>
</comment>
<dbReference type="EMBL" id="JAGINX010000001">
    <property type="protein sequence ID" value="MBP2317410.1"/>
    <property type="molecule type" value="Genomic_DNA"/>
</dbReference>
<reference evidence="2 3" key="1">
    <citation type="submission" date="2021-03" db="EMBL/GenBank/DDBJ databases">
        <title>Sequencing the genomes of 1000 actinobacteria strains.</title>
        <authorList>
            <person name="Klenk H.-P."/>
        </authorList>
    </citation>
    <scope>NUCLEOTIDE SEQUENCE [LARGE SCALE GENOMIC DNA]</scope>
    <source>
        <strain evidence="2 3">DSM 12544</strain>
    </source>
</reference>
<keyword evidence="1" id="KW-1133">Transmembrane helix</keyword>
<evidence type="ECO:0000313" key="2">
    <source>
        <dbReference type="EMBL" id="MBP2317410.1"/>
    </source>
</evidence>
<feature type="transmembrane region" description="Helical" evidence="1">
    <location>
        <begin position="26"/>
        <end position="46"/>
    </location>
</feature>
<gene>
    <name evidence="2" type="ORF">JOF45_000429</name>
</gene>
<evidence type="ECO:0000313" key="3">
    <source>
        <dbReference type="Proteomes" id="UP001519331"/>
    </source>
</evidence>
<evidence type="ECO:0000256" key="1">
    <source>
        <dbReference type="SAM" id="Phobius"/>
    </source>
</evidence>
<dbReference type="RefSeq" id="WP_210047580.1">
    <property type="nucleotide sequence ID" value="NZ_JAGINX010000001.1"/>
</dbReference>
<feature type="transmembrane region" description="Helical" evidence="1">
    <location>
        <begin position="58"/>
        <end position="83"/>
    </location>
</feature>
<feature type="transmembrane region" description="Helical" evidence="1">
    <location>
        <begin position="89"/>
        <end position="106"/>
    </location>
</feature>
<keyword evidence="1" id="KW-0472">Membrane</keyword>
<name>A0ABS4SYY8_9MICC</name>
<keyword evidence="3" id="KW-1185">Reference proteome</keyword>
<feature type="transmembrane region" description="Helical" evidence="1">
    <location>
        <begin position="118"/>
        <end position="135"/>
    </location>
</feature>
<protein>
    <submittedName>
        <fullName evidence="2">Uncharacterized protein</fullName>
    </submittedName>
</protein>
<accession>A0ABS4SYY8</accession>